<dbReference type="RefSeq" id="WP_098193187.1">
    <property type="nucleotide sequence ID" value="NZ_CP023777.1"/>
</dbReference>
<evidence type="ECO:0000256" key="2">
    <source>
        <dbReference type="SAM" id="Phobius"/>
    </source>
</evidence>
<dbReference type="OrthoDB" id="1112758at2"/>
<feature type="compositionally biased region" description="Basic and acidic residues" evidence="1">
    <location>
        <begin position="147"/>
        <end position="172"/>
    </location>
</feature>
<keyword evidence="2" id="KW-1133">Transmembrane helix</keyword>
<dbReference type="SUPFAM" id="SSF49464">
    <property type="entry name" value="Carboxypeptidase regulatory domain-like"/>
    <property type="match status" value="1"/>
</dbReference>
<dbReference type="KEGG" id="cbae:COR50_06195"/>
<evidence type="ECO:0000313" key="4">
    <source>
        <dbReference type="Proteomes" id="UP000220133"/>
    </source>
</evidence>
<feature type="transmembrane region" description="Helical" evidence="2">
    <location>
        <begin position="94"/>
        <end position="112"/>
    </location>
</feature>
<dbReference type="EMBL" id="CP023777">
    <property type="protein sequence ID" value="ATL46800.1"/>
    <property type="molecule type" value="Genomic_DNA"/>
</dbReference>
<keyword evidence="2" id="KW-0812">Transmembrane</keyword>
<gene>
    <name evidence="3" type="ORF">COR50_06195</name>
</gene>
<accession>A0A291QS62</accession>
<evidence type="ECO:0008006" key="5">
    <source>
        <dbReference type="Google" id="ProtNLM"/>
    </source>
</evidence>
<evidence type="ECO:0000256" key="1">
    <source>
        <dbReference type="SAM" id="MobiDB-lite"/>
    </source>
</evidence>
<dbReference type="AlphaFoldDB" id="A0A291QS62"/>
<dbReference type="Proteomes" id="UP000220133">
    <property type="component" value="Chromosome"/>
</dbReference>
<keyword evidence="4" id="KW-1185">Reference proteome</keyword>
<organism evidence="3 4">
    <name type="scientific">Chitinophaga caeni</name>
    <dbReference type="NCBI Taxonomy" id="2029983"/>
    <lineage>
        <taxon>Bacteria</taxon>
        <taxon>Pseudomonadati</taxon>
        <taxon>Bacteroidota</taxon>
        <taxon>Chitinophagia</taxon>
        <taxon>Chitinophagales</taxon>
        <taxon>Chitinophagaceae</taxon>
        <taxon>Chitinophaga</taxon>
    </lineage>
</organism>
<evidence type="ECO:0000313" key="3">
    <source>
        <dbReference type="EMBL" id="ATL46800.1"/>
    </source>
</evidence>
<sequence>MANSNQHIEPTPQNIQKYLDGKLDDKAMHDLERQALDDPFLAEALEGYAERDFDQSKNLDDLNARLQARVVESGGSEMPLIVNINKKRKVDYRWAAAAVILVLLSVGSFWVWERETGNSAKVAQEIVVAPKVEKDSVSNSPGVDNVDNVRLREKSSPKEIKEDNKAIKDAKPEQPPFEGEAKPNKAEAPPAMSEVSPAARDAKQAYAKREGNSAGLMQYKAKMPSKNAGRQIAFGLKPNKIDTILIMRSTAASYLDTIGEMKGKLIGKELEYGNGKYVDAYLVDKFTNDAIANVLIKSKSNQSYTRTDSSGKFRMLVDDAGDQNLTFAMQGFDDKRVELNNRNQDLFVYLDRKGKGFYGNAGNGDIEMNEPIQITAIGTSPLIGRDAYKLYLATQLHHAGLPSKSGTMMFSFKVKGNSGEVSGLKFLKSISAEYDRAVKKIIEKGSNWQVPADGSDTEVHVTWKLYTK</sequence>
<protein>
    <recommendedName>
        <fullName evidence="5">TonB C-terminal domain-containing protein</fullName>
    </recommendedName>
</protein>
<name>A0A291QS62_9BACT</name>
<reference evidence="3 4" key="1">
    <citation type="submission" date="2017-10" db="EMBL/GenBank/DDBJ databases">
        <title>Paenichitinophaga pekingensis gen. nov., sp. nov., isolated from activated sludge.</title>
        <authorList>
            <person name="Jin D."/>
            <person name="Kong X."/>
            <person name="Deng Y."/>
            <person name="Bai Z."/>
        </authorList>
    </citation>
    <scope>NUCLEOTIDE SEQUENCE [LARGE SCALE GENOMIC DNA]</scope>
    <source>
        <strain evidence="3 4">13</strain>
    </source>
</reference>
<proteinExistence type="predicted"/>
<feature type="region of interest" description="Disordered" evidence="1">
    <location>
        <begin position="135"/>
        <end position="195"/>
    </location>
</feature>
<keyword evidence="2" id="KW-0472">Membrane</keyword>
<dbReference type="InterPro" id="IPR008969">
    <property type="entry name" value="CarboxyPept-like_regulatory"/>
</dbReference>